<gene>
    <name evidence="4" type="ORF">DSL72_004641</name>
</gene>
<dbReference type="Gene3D" id="2.60.120.330">
    <property type="entry name" value="B-lactam Antibiotic, Isopenicillin N Synthase, Chain"/>
    <property type="match status" value="1"/>
</dbReference>
<name>A0A8A3P516_9HELO</name>
<dbReference type="InterPro" id="IPR050231">
    <property type="entry name" value="Iron_ascorbate_oxido_reductase"/>
</dbReference>
<evidence type="ECO:0000313" key="4">
    <source>
        <dbReference type="EMBL" id="QSZ30121.1"/>
    </source>
</evidence>
<dbReference type="AlphaFoldDB" id="A0A8A3P516"/>
<protein>
    <recommendedName>
        <fullName evidence="6">Fe2OG dioxygenase domain-containing protein</fullName>
    </recommendedName>
</protein>
<evidence type="ECO:0000259" key="3">
    <source>
        <dbReference type="Pfam" id="PF14226"/>
    </source>
</evidence>
<proteinExistence type="inferred from homology"/>
<feature type="domain" description="Isopenicillin N synthase-like Fe(2+) 2OG dioxygenase" evidence="2">
    <location>
        <begin position="184"/>
        <end position="281"/>
    </location>
</feature>
<organism evidence="4 5">
    <name type="scientific">Monilinia vaccinii-corymbosi</name>
    <dbReference type="NCBI Taxonomy" id="61207"/>
    <lineage>
        <taxon>Eukaryota</taxon>
        <taxon>Fungi</taxon>
        <taxon>Dikarya</taxon>
        <taxon>Ascomycota</taxon>
        <taxon>Pezizomycotina</taxon>
        <taxon>Leotiomycetes</taxon>
        <taxon>Helotiales</taxon>
        <taxon>Sclerotiniaceae</taxon>
        <taxon>Monilinia</taxon>
    </lineage>
</organism>
<dbReference type="EMBL" id="CP063405">
    <property type="protein sequence ID" value="QSZ30121.1"/>
    <property type="molecule type" value="Genomic_DNA"/>
</dbReference>
<evidence type="ECO:0000259" key="2">
    <source>
        <dbReference type="Pfam" id="PF03171"/>
    </source>
</evidence>
<evidence type="ECO:0000256" key="1">
    <source>
        <dbReference type="ARBA" id="ARBA00008056"/>
    </source>
</evidence>
<dbReference type="PANTHER" id="PTHR47990">
    <property type="entry name" value="2-OXOGLUTARATE (2OG) AND FE(II)-DEPENDENT OXYGENASE SUPERFAMILY PROTEIN-RELATED"/>
    <property type="match status" value="1"/>
</dbReference>
<sequence length="353" mass="39329">MTSNPIPLVDFSPFLHPTSPTSRLKTAKALVDACRRVGFVYIINHDIPSSLLEGAFAMTKNLFDLSHEEKMQAEHPPGPTVHRGYSYPGLEKVYQVISDDAELGEKLRGVRDCKESYEIGSDKNLSQPNIWLPETTLPNFHSFMQYFYHRLASTAQMILLALGTGLELHDPSLIASFHSGNGNQLRLLHYPPIPASEVEKGLAARMPAHSDWGSITMVFQDECGGLEVEHPERPGEFVKADPVKGAIVMNVGDLLMRWSNGMLLLFCSPPSTAPSPDHVAREDLLPPLASRYTISDEGERISQARYSIPYFCAPDAERLIEVLGECVKDGEKVKYEPILAGEYFRMRGALQYQ</sequence>
<comment type="similarity">
    <text evidence="1">Belongs to the iron/ascorbate-dependent oxidoreductase family.</text>
</comment>
<dbReference type="SUPFAM" id="SSF51197">
    <property type="entry name" value="Clavaminate synthase-like"/>
    <property type="match status" value="1"/>
</dbReference>
<reference evidence="4" key="1">
    <citation type="submission" date="2020-10" db="EMBL/GenBank/DDBJ databases">
        <title>Genome Sequence of Monilinia vaccinii-corymbosi Sheds Light on Mummy Berry Disease Infection of Blueberry and Mating Type.</title>
        <authorList>
            <person name="Yow A.G."/>
            <person name="Zhang Y."/>
            <person name="Bansal K."/>
            <person name="Eacker S.M."/>
            <person name="Sullivan S."/>
            <person name="Liachko I."/>
            <person name="Cubeta M.A."/>
            <person name="Rollins J.A."/>
            <person name="Ashrafi H."/>
        </authorList>
    </citation>
    <scope>NUCLEOTIDE SEQUENCE</scope>
    <source>
        <strain evidence="4">RL-1</strain>
    </source>
</reference>
<evidence type="ECO:0000313" key="5">
    <source>
        <dbReference type="Proteomes" id="UP000672032"/>
    </source>
</evidence>
<feature type="domain" description="Non-haem dioxygenase N-terminal" evidence="3">
    <location>
        <begin position="6"/>
        <end position="133"/>
    </location>
</feature>
<dbReference type="Proteomes" id="UP000672032">
    <property type="component" value="Chromosome 1"/>
</dbReference>
<evidence type="ECO:0008006" key="6">
    <source>
        <dbReference type="Google" id="ProtNLM"/>
    </source>
</evidence>
<dbReference type="OrthoDB" id="288590at2759"/>
<keyword evidence="5" id="KW-1185">Reference proteome</keyword>
<dbReference type="InterPro" id="IPR044861">
    <property type="entry name" value="IPNS-like_FE2OG_OXY"/>
</dbReference>
<dbReference type="Pfam" id="PF14226">
    <property type="entry name" value="DIOX_N"/>
    <property type="match status" value="1"/>
</dbReference>
<dbReference type="InterPro" id="IPR026992">
    <property type="entry name" value="DIOX_N"/>
</dbReference>
<accession>A0A8A3P516</accession>
<dbReference type="Pfam" id="PF03171">
    <property type="entry name" value="2OG-FeII_Oxy"/>
    <property type="match status" value="1"/>
</dbReference>
<dbReference type="PRINTS" id="PR00682">
    <property type="entry name" value="IPNSYNTHASE"/>
</dbReference>
<dbReference type="InterPro" id="IPR027443">
    <property type="entry name" value="IPNS-like_sf"/>
</dbReference>